<evidence type="ECO:0000256" key="3">
    <source>
        <dbReference type="ARBA" id="ARBA00035306"/>
    </source>
</evidence>
<comment type="catalytic activity">
    <reaction evidence="5 6">
        <text>queuosine 5'-phosphate + H2O = queuine + D-ribose 5-phosphate</text>
        <dbReference type="Rhea" id="RHEA:75387"/>
        <dbReference type="ChEBI" id="CHEBI:15377"/>
        <dbReference type="ChEBI" id="CHEBI:17433"/>
        <dbReference type="ChEBI" id="CHEBI:78346"/>
        <dbReference type="ChEBI" id="CHEBI:194371"/>
    </reaction>
    <physiologicalReaction direction="left-to-right" evidence="5 6">
        <dbReference type="Rhea" id="RHEA:75388"/>
    </physiologicalReaction>
</comment>
<evidence type="ECO:0000256" key="4">
    <source>
        <dbReference type="ARBA" id="ARBA00035393"/>
    </source>
</evidence>
<sequence length="334" mass="37977">MGSPLFPRESGQFIAEHSRDVFVEEEGVQKVAEMLYNLRHGDDLTAGSWKKANPLAPAALNWVFVVDTMNFSFWSETEGGQCEVTYKGTTYTGYMTLCAAITRAMDEGVPITDPKYFSQLSVEELAHVLRSDNETAMPMLQERHQVLTEGGRVLLEHGGSFRSFISPAGSDARKMAELIVEKIPSYRDEAAYQGRRISFYKRAQILVADCWGIMEARGEGDMANMDWLTMFADYRVPQALVYLGVLRYSDALMQTLKNGELLSSGDRREVEIRGCSIWSVELIRDRLCKLVRERDAQSCGVTSAIIDFYLWPYAKQHHKEMAHIPIHHTRCIYY</sequence>
<protein>
    <recommendedName>
        <fullName evidence="3 6">Queuosine 5'-phosphate N-glycosylase/hydrolase</fullName>
        <ecNumber evidence="6">3.2.2.-</ecNumber>
    </recommendedName>
    <alternativeName>
        <fullName evidence="4 6">Queuosine-nucleotide N-glycosylase/hydrolase</fullName>
    </alternativeName>
</protein>
<dbReference type="PANTHER" id="PTHR21314:SF0">
    <property type="entry name" value="QUEUOSINE 5'-PHOSPHATE N-GLYCOSYLASE_HYDROLASE"/>
    <property type="match status" value="1"/>
</dbReference>
<dbReference type="Ensembl" id="ENSMMOT00000000061.1">
    <property type="protein sequence ID" value="ENSMMOP00000000061.1"/>
    <property type="gene ID" value="ENSMMOG00000000048.1"/>
</dbReference>
<dbReference type="EC" id="3.2.2.-" evidence="6"/>
<comment type="similarity">
    <text evidence="2 6">Belongs to the QNG1 protein family.</text>
</comment>
<reference evidence="7" key="1">
    <citation type="submission" date="2025-08" db="UniProtKB">
        <authorList>
            <consortium name="Ensembl"/>
        </authorList>
    </citation>
    <scope>IDENTIFICATION</scope>
</reference>
<dbReference type="GO" id="GO:0016787">
    <property type="term" value="F:hydrolase activity"/>
    <property type="evidence" value="ECO:0007669"/>
    <property type="project" value="UniProtKB-KW"/>
</dbReference>
<dbReference type="STRING" id="94237.ENSMMOP00000000061"/>
<evidence type="ECO:0000256" key="2">
    <source>
        <dbReference type="ARBA" id="ARBA00035119"/>
    </source>
</evidence>
<evidence type="ECO:0000313" key="7">
    <source>
        <dbReference type="Ensembl" id="ENSMMOP00000000061.1"/>
    </source>
</evidence>
<dbReference type="InterPro" id="IPR019438">
    <property type="entry name" value="Q_salvage"/>
</dbReference>
<keyword evidence="1 6" id="KW-0378">Hydrolase</keyword>
<dbReference type="PANTHER" id="PTHR21314">
    <property type="entry name" value="QUEUOSINE 5'-PHOSPHATE N-GLYCOSYLASE_HYDROLASE-RELATED"/>
    <property type="match status" value="1"/>
</dbReference>
<reference evidence="7" key="2">
    <citation type="submission" date="2025-09" db="UniProtKB">
        <authorList>
            <consortium name="Ensembl"/>
        </authorList>
    </citation>
    <scope>IDENTIFICATION</scope>
</reference>
<proteinExistence type="inferred from homology"/>
<evidence type="ECO:0000256" key="1">
    <source>
        <dbReference type="ARBA" id="ARBA00022801"/>
    </source>
</evidence>
<dbReference type="Proteomes" id="UP000261620">
    <property type="component" value="Unplaced"/>
</dbReference>
<dbReference type="GO" id="GO:0006400">
    <property type="term" value="P:tRNA modification"/>
    <property type="evidence" value="ECO:0007669"/>
    <property type="project" value="TreeGrafter"/>
</dbReference>
<dbReference type="OMA" id="FSFWSEE"/>
<comment type="function">
    <text evidence="6">Catalyzes the hydrolysis of queuosine 5'-phosphate, releasing the nucleobase queuine (q). Is required for salvage of queuine from exogenous queuosine (Q) that is imported and then converted to queuosine 5'-phosphate intracellularly.</text>
</comment>
<dbReference type="Pfam" id="PF10343">
    <property type="entry name" value="Q_salvage"/>
    <property type="match status" value="1"/>
</dbReference>
<dbReference type="AlphaFoldDB" id="A0A3Q3VI43"/>
<organism evidence="7 8">
    <name type="scientific">Mola mola</name>
    <name type="common">Ocean sunfish</name>
    <name type="synonym">Tetraodon mola</name>
    <dbReference type="NCBI Taxonomy" id="94237"/>
    <lineage>
        <taxon>Eukaryota</taxon>
        <taxon>Metazoa</taxon>
        <taxon>Chordata</taxon>
        <taxon>Craniata</taxon>
        <taxon>Vertebrata</taxon>
        <taxon>Euteleostomi</taxon>
        <taxon>Actinopterygii</taxon>
        <taxon>Neopterygii</taxon>
        <taxon>Teleostei</taxon>
        <taxon>Neoteleostei</taxon>
        <taxon>Acanthomorphata</taxon>
        <taxon>Eupercaria</taxon>
        <taxon>Tetraodontiformes</taxon>
        <taxon>Molidae</taxon>
        <taxon>Mola</taxon>
    </lineage>
</organism>
<evidence type="ECO:0000313" key="8">
    <source>
        <dbReference type="Proteomes" id="UP000261620"/>
    </source>
</evidence>
<evidence type="ECO:0000256" key="5">
    <source>
        <dbReference type="ARBA" id="ARBA00048204"/>
    </source>
</evidence>
<accession>A0A3Q3VI43</accession>
<keyword evidence="8" id="KW-1185">Reference proteome</keyword>
<evidence type="ECO:0000256" key="6">
    <source>
        <dbReference type="RuleBase" id="RU365002"/>
    </source>
</evidence>
<name>A0A3Q3VI43_MOLML</name>